<evidence type="ECO:0000313" key="2">
    <source>
        <dbReference type="Proteomes" id="UP000295367"/>
    </source>
</evidence>
<keyword evidence="2" id="KW-1185">Reference proteome</keyword>
<dbReference type="Proteomes" id="UP000295367">
    <property type="component" value="Unassembled WGS sequence"/>
</dbReference>
<accession>A0A4R3XSS1</accession>
<evidence type="ECO:0000313" key="1">
    <source>
        <dbReference type="EMBL" id="TCV82705.1"/>
    </source>
</evidence>
<dbReference type="EMBL" id="SMCO01000019">
    <property type="protein sequence ID" value="TCV82705.1"/>
    <property type="molecule type" value="Genomic_DNA"/>
</dbReference>
<protein>
    <submittedName>
        <fullName evidence="1">Uncharacterized protein</fullName>
    </submittedName>
</protein>
<organism evidence="1 2">
    <name type="scientific">Sulfurirhabdus autotrophica</name>
    <dbReference type="NCBI Taxonomy" id="1706046"/>
    <lineage>
        <taxon>Bacteria</taxon>
        <taxon>Pseudomonadati</taxon>
        <taxon>Pseudomonadota</taxon>
        <taxon>Betaproteobacteria</taxon>
        <taxon>Nitrosomonadales</taxon>
        <taxon>Sulfuricellaceae</taxon>
        <taxon>Sulfurirhabdus</taxon>
    </lineage>
</organism>
<sequence length="135" mass="15121">MLSNTQLWKDFSRKSSQRCSTELSSGEYGGKNKSCKLLGKGTDWFLCHPAPSSTIKIFFCECRSLTSCRNISMHEPFTQGSTKYRACHREAKRWHRHRCILGDHCFCHGAHGLGTPAVTGIGDPAKTGLVLEHQH</sequence>
<gene>
    <name evidence="1" type="ORF">EDC63_11922</name>
</gene>
<name>A0A4R3XSS1_9PROT</name>
<comment type="caution">
    <text evidence="1">The sequence shown here is derived from an EMBL/GenBank/DDBJ whole genome shotgun (WGS) entry which is preliminary data.</text>
</comment>
<proteinExistence type="predicted"/>
<reference evidence="1 2" key="1">
    <citation type="submission" date="2019-03" db="EMBL/GenBank/DDBJ databases">
        <title>Genomic Encyclopedia of Type Strains, Phase IV (KMG-IV): sequencing the most valuable type-strain genomes for metagenomic binning, comparative biology and taxonomic classification.</title>
        <authorList>
            <person name="Goeker M."/>
        </authorList>
    </citation>
    <scope>NUCLEOTIDE SEQUENCE [LARGE SCALE GENOMIC DNA]</scope>
    <source>
        <strain evidence="1 2">DSM 100309</strain>
    </source>
</reference>
<dbReference type="AlphaFoldDB" id="A0A4R3XSS1"/>